<accession>A0A8A7K8F4</accession>
<dbReference type="PRINTS" id="PR00415">
    <property type="entry name" value="ACONITASE"/>
</dbReference>
<dbReference type="InterPro" id="IPR036008">
    <property type="entry name" value="Aconitase_4Fe-4S_dom"/>
</dbReference>
<organism evidence="9 10">
    <name type="scientific">Iocasia fonsfrigidae</name>
    <dbReference type="NCBI Taxonomy" id="2682810"/>
    <lineage>
        <taxon>Bacteria</taxon>
        <taxon>Bacillati</taxon>
        <taxon>Bacillota</taxon>
        <taxon>Clostridia</taxon>
        <taxon>Halanaerobiales</taxon>
        <taxon>Halanaerobiaceae</taxon>
        <taxon>Iocasia</taxon>
    </lineage>
</organism>
<dbReference type="SUPFAM" id="SSF52016">
    <property type="entry name" value="LeuD/IlvD-like"/>
    <property type="match status" value="1"/>
</dbReference>
<dbReference type="Gene3D" id="3.20.19.10">
    <property type="entry name" value="Aconitase, domain 4"/>
    <property type="match status" value="1"/>
</dbReference>
<evidence type="ECO:0000259" key="8">
    <source>
        <dbReference type="Pfam" id="PF11791"/>
    </source>
</evidence>
<dbReference type="InterPro" id="IPR018136">
    <property type="entry name" value="Aconitase_4Fe-4S_BS"/>
</dbReference>
<evidence type="ECO:0000313" key="10">
    <source>
        <dbReference type="Proteomes" id="UP000665020"/>
    </source>
</evidence>
<dbReference type="InterPro" id="IPR015933">
    <property type="entry name" value="Aconitase_B_HEAT-like_dom"/>
</dbReference>
<dbReference type="GO" id="GO:0019629">
    <property type="term" value="P:propionate catabolic process, 2-methylcitrate cycle"/>
    <property type="evidence" value="ECO:0007669"/>
    <property type="project" value="TreeGrafter"/>
</dbReference>
<proteinExistence type="inferred from homology"/>
<dbReference type="Gene3D" id="3.40.1060.10">
    <property type="entry name" value="Aconitase, Domain 2"/>
    <property type="match status" value="1"/>
</dbReference>
<dbReference type="Gene3D" id="1.25.40.310">
    <property type="entry name" value="Aconitate B, HEAT-like domain"/>
    <property type="match status" value="1"/>
</dbReference>
<dbReference type="Proteomes" id="UP000665020">
    <property type="component" value="Chromosome"/>
</dbReference>
<evidence type="ECO:0000256" key="2">
    <source>
        <dbReference type="ARBA" id="ARBA00007185"/>
    </source>
</evidence>
<protein>
    <submittedName>
        <fullName evidence="9">Bifunctional aconitate hydratase 2/2-methylisocitrate dehydratase</fullName>
        <ecNumber evidence="9">4.2.1.3</ecNumber>
        <ecNumber evidence="9">4.2.1.99</ecNumber>
    </submittedName>
</protein>
<dbReference type="PROSITE" id="PS01244">
    <property type="entry name" value="ACONITASE_2"/>
    <property type="match status" value="1"/>
</dbReference>
<evidence type="ECO:0000256" key="3">
    <source>
        <dbReference type="ARBA" id="ARBA00022723"/>
    </source>
</evidence>
<dbReference type="GO" id="GO:0047456">
    <property type="term" value="F:2-methylisocitrate dehydratase activity"/>
    <property type="evidence" value="ECO:0007669"/>
    <property type="project" value="UniProtKB-EC"/>
</dbReference>
<dbReference type="Gene3D" id="3.30.499.10">
    <property type="entry name" value="Aconitase, domain 3"/>
    <property type="match status" value="2"/>
</dbReference>
<gene>
    <name evidence="9" type="ORF">GM661_06935</name>
</gene>
<sequence length="836" mass="91533">MREKLFLVLDNYKEKALKRRSDYNLLPRPLTEDEVAVLIKGLELEGLDQVEYTIFETEKTNQILIRFLSEEVRRGTFPSSYVKAEGLAKIVKGQLVSPYLSSKEALKLLKEMKGGAAAVQLVKLLEDGVFVNEIIEILKNTVLVNKEDFERLTKMSSKIPEIKNLIRSWAERCFAADWKLPESYQGLCIKIGNNITTGHLSPSKHAGSRTDQPRHAQFIMEGREDEEDFLDRLDKLHNESEDIILVAGVALGEGSSRKSATYTVLQVLGKSVVGEPEKKQGGVVIAKSMAPIFQNSLIASGILPLIADTDGINEGDSLELDLNKKRLLVNGSNEIEIELPVEYKLNKIAAGGMTYFDAGNELQKWAVQYCKDNDVAITDKSNKNVTDVNTVPRQTLAQKIVTRNRLDGKSSIIPGETAEVRIRGVYSQDTTGPMTIEEYQSMAGGKFGAEFVVQSLCHTGECPSSEERDRHRFIDQFITARGGVCLKPGEGIIHTIGNRFVLPIDVIVGGDSHTRTPRGLSFPAASDIVAGAMKYGKQDLTMDESVRVIFKGKPIKGITARDLVSTLVVFAEKTVGKGIYNGRIIEMEGLEFLDPDERYIMTNAVAERSASAGTIPSDEKTIEAIKKNLAYLKSRSDADSSPSVRDTIKTIEEYLKDPVLLRADEGAEYAATIEIPLDEVVEPLVAKPHHPDNVASLSEVAGTELNEVFIGSCVGGDIESIRSAARIIEGHQVPHDINFVVGPASLDIYSKLAEDGTLTKLAAAGATIIMPGCGLCMGNKRRIGSGSTALTTTTRNYQSRIGPADSKTYLGSAHVAAMAAVLGRFPTVEEYFKMFK</sequence>
<comment type="similarity">
    <text evidence="2">Belongs to the aconitase/IPM isomerase family.</text>
</comment>
<feature type="domain" description="Aconitase B swivel" evidence="7">
    <location>
        <begin position="189"/>
        <end position="369"/>
    </location>
</feature>
<feature type="domain" description="Aconitase/3-isopropylmalate dehydratase large subunit alpha/beta/alpha" evidence="6">
    <location>
        <begin position="423"/>
        <end position="823"/>
    </location>
</feature>
<dbReference type="InterPro" id="IPR015931">
    <property type="entry name" value="Acnase/IPM_dHydase_lsu_aba_1/3"/>
</dbReference>
<keyword evidence="10" id="KW-1185">Reference proteome</keyword>
<comment type="cofactor">
    <cofactor evidence="1">
        <name>[4Fe-4S] cluster</name>
        <dbReference type="ChEBI" id="CHEBI:49883"/>
    </cofactor>
</comment>
<dbReference type="InterPro" id="IPR015932">
    <property type="entry name" value="Aconitase_dom2"/>
</dbReference>
<name>A0A8A7K8F4_9FIRM</name>
<dbReference type="SUPFAM" id="SSF53732">
    <property type="entry name" value="Aconitase iron-sulfur domain"/>
    <property type="match status" value="1"/>
</dbReference>
<evidence type="ECO:0000259" key="7">
    <source>
        <dbReference type="Pfam" id="PF06434"/>
    </source>
</evidence>
<dbReference type="InterPro" id="IPR015929">
    <property type="entry name" value="Aconitase_B_swivel"/>
</dbReference>
<dbReference type="GO" id="GO:0046872">
    <property type="term" value="F:metal ion binding"/>
    <property type="evidence" value="ECO:0007669"/>
    <property type="project" value="UniProtKB-KW"/>
</dbReference>
<reference evidence="9" key="1">
    <citation type="submission" date="2019-12" db="EMBL/GenBank/DDBJ databases">
        <authorList>
            <person name="zhang j."/>
            <person name="sun C.M."/>
        </authorList>
    </citation>
    <scope>NUCLEOTIDE SEQUENCE</scope>
    <source>
        <strain evidence="9">NS-1</strain>
    </source>
</reference>
<keyword evidence="5" id="KW-0411">Iron-sulfur</keyword>
<dbReference type="InterPro" id="IPR015928">
    <property type="entry name" value="Aconitase/3IPM_dehydase_swvl"/>
</dbReference>
<keyword evidence="9" id="KW-0456">Lyase</keyword>
<dbReference type="Pfam" id="PF00330">
    <property type="entry name" value="Aconitase"/>
    <property type="match status" value="1"/>
</dbReference>
<dbReference type="AlphaFoldDB" id="A0A8A7K8F4"/>
<dbReference type="InterPro" id="IPR050926">
    <property type="entry name" value="Aconitase/IPM_isomerase"/>
</dbReference>
<evidence type="ECO:0000256" key="5">
    <source>
        <dbReference type="ARBA" id="ARBA00023014"/>
    </source>
</evidence>
<keyword evidence="3" id="KW-0479">Metal-binding</keyword>
<dbReference type="GO" id="GO:0003994">
    <property type="term" value="F:aconitate hydratase activity"/>
    <property type="evidence" value="ECO:0007669"/>
    <property type="project" value="UniProtKB-EC"/>
</dbReference>
<dbReference type="EMBL" id="CP046640">
    <property type="protein sequence ID" value="QTL97741.1"/>
    <property type="molecule type" value="Genomic_DNA"/>
</dbReference>
<dbReference type="EC" id="4.2.1.99" evidence="9"/>
<dbReference type="SUPFAM" id="SSF74778">
    <property type="entry name" value="Aconitase B, N-terminal domain"/>
    <property type="match status" value="1"/>
</dbReference>
<dbReference type="PANTHER" id="PTHR43160">
    <property type="entry name" value="ACONITATE HYDRATASE B"/>
    <property type="match status" value="1"/>
</dbReference>
<dbReference type="GO" id="GO:0005829">
    <property type="term" value="C:cytosol"/>
    <property type="evidence" value="ECO:0007669"/>
    <property type="project" value="TreeGrafter"/>
</dbReference>
<dbReference type="RefSeq" id="WP_230869358.1">
    <property type="nucleotide sequence ID" value="NZ_CP046640.1"/>
</dbReference>
<dbReference type="KEGG" id="ifn:GM661_06935"/>
<dbReference type="InterPro" id="IPR036288">
    <property type="entry name" value="Aconitase_B_HEAT-like_dom_sf"/>
</dbReference>
<feature type="domain" description="Aconitase B HEAT-like" evidence="8">
    <location>
        <begin position="14"/>
        <end position="172"/>
    </location>
</feature>
<evidence type="ECO:0000256" key="1">
    <source>
        <dbReference type="ARBA" id="ARBA00001966"/>
    </source>
</evidence>
<dbReference type="InterPro" id="IPR001030">
    <property type="entry name" value="Acoase/IPM_deHydtase_lsu_aba"/>
</dbReference>
<dbReference type="NCBIfam" id="NF006690">
    <property type="entry name" value="PRK09238.1"/>
    <property type="match status" value="1"/>
</dbReference>
<keyword evidence="4" id="KW-0408">Iron</keyword>
<evidence type="ECO:0000256" key="4">
    <source>
        <dbReference type="ARBA" id="ARBA00023004"/>
    </source>
</evidence>
<dbReference type="EC" id="4.2.1.3" evidence="9"/>
<dbReference type="PANTHER" id="PTHR43160:SF4">
    <property type="entry name" value="ACONITATE HYDRATASE B"/>
    <property type="match status" value="1"/>
</dbReference>
<dbReference type="GO" id="GO:0051539">
    <property type="term" value="F:4 iron, 4 sulfur cluster binding"/>
    <property type="evidence" value="ECO:0007669"/>
    <property type="project" value="TreeGrafter"/>
</dbReference>
<dbReference type="Pfam" id="PF11791">
    <property type="entry name" value="Aconitase_B_N"/>
    <property type="match status" value="1"/>
</dbReference>
<dbReference type="UniPathway" id="UPA00223">
    <property type="reaction ID" value="UER00718"/>
</dbReference>
<dbReference type="GO" id="GO:0006099">
    <property type="term" value="P:tricarboxylic acid cycle"/>
    <property type="evidence" value="ECO:0007669"/>
    <property type="project" value="UniProtKB-UniPathway"/>
</dbReference>
<evidence type="ECO:0000259" key="6">
    <source>
        <dbReference type="Pfam" id="PF00330"/>
    </source>
</evidence>
<dbReference type="Pfam" id="PF06434">
    <property type="entry name" value="Aconitase_2_N"/>
    <property type="match status" value="1"/>
</dbReference>
<evidence type="ECO:0000313" key="9">
    <source>
        <dbReference type="EMBL" id="QTL97741.1"/>
    </source>
</evidence>